<dbReference type="Proteomes" id="UP000095286">
    <property type="component" value="Unplaced"/>
</dbReference>
<organism evidence="1 2">
    <name type="scientific">Rhabditophanes sp. KR3021</name>
    <dbReference type="NCBI Taxonomy" id="114890"/>
    <lineage>
        <taxon>Eukaryota</taxon>
        <taxon>Metazoa</taxon>
        <taxon>Ecdysozoa</taxon>
        <taxon>Nematoda</taxon>
        <taxon>Chromadorea</taxon>
        <taxon>Rhabditida</taxon>
        <taxon>Tylenchina</taxon>
        <taxon>Panagrolaimomorpha</taxon>
        <taxon>Strongyloidoidea</taxon>
        <taxon>Alloionematidae</taxon>
        <taxon>Rhabditophanes</taxon>
    </lineage>
</organism>
<evidence type="ECO:0000313" key="1">
    <source>
        <dbReference type="Proteomes" id="UP000095286"/>
    </source>
</evidence>
<name>A0AC35TJK6_9BILA</name>
<sequence>MKNFISTFAKSISWRKSKKNLKEDQSYLGDLDSQTNDTELAYAKPSSTRKWKAGPATEPIRRNVHFDLVPSIKTISDNESFEDESPLKIKKVYSKKQNRISPTHLSDDEEQQIKESDRLKLKLRRLEKQNKDLTEYCSLYFYRHQILKEQMDKHHTKEIFDLLAVQKNLIKENELLQKELSECRKQNSRTDVNENRSSSGVSTGFSNDSSNTSVSSLNA</sequence>
<dbReference type="WBParaSite" id="RSKR_0000134700.1">
    <property type="protein sequence ID" value="RSKR_0000134700.1"/>
    <property type="gene ID" value="RSKR_0000134700"/>
</dbReference>
<protein>
    <submittedName>
        <fullName evidence="2">BZIP domain-containing protein</fullName>
    </submittedName>
</protein>
<accession>A0AC35TJK6</accession>
<reference evidence="2" key="1">
    <citation type="submission" date="2016-11" db="UniProtKB">
        <authorList>
            <consortium name="WormBaseParasite"/>
        </authorList>
    </citation>
    <scope>IDENTIFICATION</scope>
    <source>
        <strain evidence="2">KR3021</strain>
    </source>
</reference>
<evidence type="ECO:0000313" key="2">
    <source>
        <dbReference type="WBParaSite" id="RSKR_0000134700.1"/>
    </source>
</evidence>
<proteinExistence type="predicted"/>